<protein>
    <submittedName>
        <fullName evidence="5">Acyl carrier protein</fullName>
    </submittedName>
</protein>
<comment type="caution">
    <text evidence="5">The sequence shown here is derived from an EMBL/GenBank/DDBJ whole genome shotgun (WGS) entry which is preliminary data.</text>
</comment>
<keyword evidence="3" id="KW-0808">Transferase</keyword>
<proteinExistence type="predicted"/>
<evidence type="ECO:0000313" key="5">
    <source>
        <dbReference type="EMBL" id="MBC6451484.1"/>
    </source>
</evidence>
<name>A0ABR7LFJ2_9PSEU</name>
<evidence type="ECO:0000256" key="2">
    <source>
        <dbReference type="ARBA" id="ARBA00022553"/>
    </source>
</evidence>
<accession>A0ABR7LFJ2</accession>
<dbReference type="PANTHER" id="PTHR43775:SF51">
    <property type="entry name" value="INACTIVE PHENOLPHTHIOCEROL SYNTHESIS POLYKETIDE SYNTHASE TYPE I PKS1-RELATED"/>
    <property type="match status" value="1"/>
</dbReference>
<evidence type="ECO:0000313" key="6">
    <source>
        <dbReference type="Proteomes" id="UP000734823"/>
    </source>
</evidence>
<dbReference type="SUPFAM" id="SSF47336">
    <property type="entry name" value="ACP-like"/>
    <property type="match status" value="1"/>
</dbReference>
<keyword evidence="6" id="KW-1185">Reference proteome</keyword>
<evidence type="ECO:0000256" key="3">
    <source>
        <dbReference type="ARBA" id="ARBA00022679"/>
    </source>
</evidence>
<dbReference type="PROSITE" id="PS50075">
    <property type="entry name" value="CARRIER"/>
    <property type="match status" value="1"/>
</dbReference>
<reference evidence="5 6" key="1">
    <citation type="submission" date="2020-06" db="EMBL/GenBank/DDBJ databases">
        <title>Actinokineospora xiongansis sp. nov., isolated from soil of Baiyangdian.</title>
        <authorList>
            <person name="Zhang X."/>
        </authorList>
    </citation>
    <scope>NUCLEOTIDE SEQUENCE [LARGE SCALE GENOMIC DNA]</scope>
    <source>
        <strain evidence="5 6">HBU206404</strain>
    </source>
</reference>
<dbReference type="InterPro" id="IPR050091">
    <property type="entry name" value="PKS_NRPS_Biosynth_Enz"/>
</dbReference>
<dbReference type="InterPro" id="IPR020806">
    <property type="entry name" value="PKS_PP-bd"/>
</dbReference>
<evidence type="ECO:0000256" key="1">
    <source>
        <dbReference type="ARBA" id="ARBA00022450"/>
    </source>
</evidence>
<dbReference type="SMART" id="SM00823">
    <property type="entry name" value="PKS_PP"/>
    <property type="match status" value="1"/>
</dbReference>
<dbReference type="Proteomes" id="UP000734823">
    <property type="component" value="Unassembled WGS sequence"/>
</dbReference>
<dbReference type="Pfam" id="PF00550">
    <property type="entry name" value="PP-binding"/>
    <property type="match status" value="1"/>
</dbReference>
<sequence length="153" mass="16128">MPAAQRDQAVLAAVLAEVAAVLGHRSGDSLKGRDFKELGFDSLIGVELRNRLMALTGLRLPASLVFDYPNPRALAAFLVAELVPAGRAEPVRDDAVRDALATIPMETLRDHGLLDRLLHLAGHPAADGAPTDDQIDSMDADALIAMALGATDS</sequence>
<dbReference type="EMBL" id="JABVED010000032">
    <property type="protein sequence ID" value="MBC6451484.1"/>
    <property type="molecule type" value="Genomic_DNA"/>
</dbReference>
<feature type="domain" description="Carrier" evidence="4">
    <location>
        <begin position="5"/>
        <end position="82"/>
    </location>
</feature>
<organism evidence="5 6">
    <name type="scientific">Actinokineospora xionganensis</name>
    <dbReference type="NCBI Taxonomy" id="2684470"/>
    <lineage>
        <taxon>Bacteria</taxon>
        <taxon>Bacillati</taxon>
        <taxon>Actinomycetota</taxon>
        <taxon>Actinomycetes</taxon>
        <taxon>Pseudonocardiales</taxon>
        <taxon>Pseudonocardiaceae</taxon>
        <taxon>Actinokineospora</taxon>
    </lineage>
</organism>
<dbReference type="SMART" id="SM01294">
    <property type="entry name" value="PKS_PP_betabranch"/>
    <property type="match status" value="1"/>
</dbReference>
<keyword evidence="1" id="KW-0596">Phosphopantetheine</keyword>
<keyword evidence="2" id="KW-0597">Phosphoprotein</keyword>
<evidence type="ECO:0000259" key="4">
    <source>
        <dbReference type="PROSITE" id="PS50075"/>
    </source>
</evidence>
<dbReference type="PANTHER" id="PTHR43775">
    <property type="entry name" value="FATTY ACID SYNTHASE"/>
    <property type="match status" value="1"/>
</dbReference>
<dbReference type="InterPro" id="IPR006162">
    <property type="entry name" value="Ppantetheine_attach_site"/>
</dbReference>
<gene>
    <name evidence="5" type="ORF">GPZ80_30450</name>
</gene>
<dbReference type="PROSITE" id="PS00012">
    <property type="entry name" value="PHOSPHOPANTETHEINE"/>
    <property type="match status" value="1"/>
</dbReference>
<dbReference type="InterPro" id="IPR036736">
    <property type="entry name" value="ACP-like_sf"/>
</dbReference>
<dbReference type="Gene3D" id="1.10.1200.10">
    <property type="entry name" value="ACP-like"/>
    <property type="match status" value="1"/>
</dbReference>
<dbReference type="InterPro" id="IPR009081">
    <property type="entry name" value="PP-bd_ACP"/>
</dbReference>